<evidence type="ECO:0000256" key="6">
    <source>
        <dbReference type="RuleBase" id="RU003983"/>
    </source>
</evidence>
<dbReference type="GO" id="GO:0004222">
    <property type="term" value="F:metalloendopeptidase activity"/>
    <property type="evidence" value="ECO:0007669"/>
    <property type="project" value="InterPro"/>
</dbReference>
<name>A0AAE6WXE3_9GAMM</name>
<evidence type="ECO:0000259" key="9">
    <source>
        <dbReference type="Pfam" id="PF23368"/>
    </source>
</evidence>
<evidence type="ECO:0000256" key="2">
    <source>
        <dbReference type="ARBA" id="ARBA00022723"/>
    </source>
</evidence>
<dbReference type="Gene3D" id="3.30.2010.10">
    <property type="entry name" value="Metalloproteases ('zincins'), catalytic domain"/>
    <property type="match status" value="1"/>
</dbReference>
<dbReference type="Pfam" id="PF23368">
    <property type="entry name" value="DUF7092"/>
    <property type="match status" value="1"/>
</dbReference>
<organism evidence="10 11">
    <name type="scientific">Acinetobacter schindleri</name>
    <dbReference type="NCBI Taxonomy" id="108981"/>
    <lineage>
        <taxon>Bacteria</taxon>
        <taxon>Pseudomonadati</taxon>
        <taxon>Pseudomonadota</taxon>
        <taxon>Gammaproteobacteria</taxon>
        <taxon>Moraxellales</taxon>
        <taxon>Moraxellaceae</taxon>
        <taxon>Acinetobacter</taxon>
    </lineage>
</organism>
<evidence type="ECO:0000256" key="3">
    <source>
        <dbReference type="ARBA" id="ARBA00022801"/>
    </source>
</evidence>
<feature type="domain" description="DUF7092" evidence="9">
    <location>
        <begin position="9"/>
        <end position="76"/>
    </location>
</feature>
<keyword evidence="7" id="KW-0812">Transmembrane</keyword>
<feature type="domain" description="Peptidase M48" evidence="8">
    <location>
        <begin position="181"/>
        <end position="336"/>
    </location>
</feature>
<keyword evidence="7" id="KW-1133">Transmembrane helix</keyword>
<evidence type="ECO:0000256" key="4">
    <source>
        <dbReference type="ARBA" id="ARBA00022833"/>
    </source>
</evidence>
<evidence type="ECO:0000256" key="5">
    <source>
        <dbReference type="ARBA" id="ARBA00023049"/>
    </source>
</evidence>
<evidence type="ECO:0000313" key="11">
    <source>
        <dbReference type="Proteomes" id="UP000503505"/>
    </source>
</evidence>
<proteinExistence type="inferred from homology"/>
<keyword evidence="5 6" id="KW-0482">Metalloprotease</keyword>
<dbReference type="PANTHER" id="PTHR22726">
    <property type="entry name" value="METALLOENDOPEPTIDASE OMA1"/>
    <property type="match status" value="1"/>
</dbReference>
<dbReference type="InterPro" id="IPR001915">
    <property type="entry name" value="Peptidase_M48"/>
</dbReference>
<keyword evidence="2" id="KW-0479">Metal-binding</keyword>
<sequence>MSAQVTDVIFYDGIISKPQPAQVSRIDDQSVLIRYGEAYAQQRRYLYADMQLIGALGKIQPVVELKDDARLEFPSELPEWFNLQRKGLQHSIWKLERTPALILFSVAFVLALGFATIKWGIPAASYHVAHHLPANTLTRMGDEAESYVLKMTEDTKLPKARQQKIVTQYQQLVAGDQPAKVVFRQGGAIGANALAIPNNTIILTDELVALAQDDREIMGVLAHEQGHLVQRHSLQQALSSLGFSVILIMITGDGSDLLTNLPVAMVGASYSRNFEAEADDYALNAMQAQHIPTIHFANFLERLAKDSGEDKEAESSVWDFFSSHPATQERIKAVKAFEAEHTLRQP</sequence>
<dbReference type="Pfam" id="PF01435">
    <property type="entry name" value="Peptidase_M48"/>
    <property type="match status" value="1"/>
</dbReference>
<dbReference type="GO" id="GO:0051603">
    <property type="term" value="P:proteolysis involved in protein catabolic process"/>
    <property type="evidence" value="ECO:0007669"/>
    <property type="project" value="TreeGrafter"/>
</dbReference>
<keyword evidence="3 6" id="KW-0378">Hydrolase</keyword>
<dbReference type="InterPro" id="IPR055518">
    <property type="entry name" value="DUF7092"/>
</dbReference>
<feature type="transmembrane region" description="Helical" evidence="7">
    <location>
        <begin position="100"/>
        <end position="121"/>
    </location>
</feature>
<dbReference type="GO" id="GO:0016020">
    <property type="term" value="C:membrane"/>
    <property type="evidence" value="ECO:0007669"/>
    <property type="project" value="TreeGrafter"/>
</dbReference>
<keyword evidence="1 6" id="KW-0645">Protease</keyword>
<dbReference type="CDD" id="cd07332">
    <property type="entry name" value="M48C_Oma1_like"/>
    <property type="match status" value="1"/>
</dbReference>
<dbReference type="EMBL" id="CP044463">
    <property type="protein sequence ID" value="QIC68044.1"/>
    <property type="molecule type" value="Genomic_DNA"/>
</dbReference>
<comment type="similarity">
    <text evidence="6">Belongs to the peptidase M48 family.</text>
</comment>
<evidence type="ECO:0000313" key="10">
    <source>
        <dbReference type="EMBL" id="QIC68044.1"/>
    </source>
</evidence>
<protein>
    <submittedName>
        <fullName evidence="10">M48 family metallopeptidase</fullName>
    </submittedName>
</protein>
<dbReference type="RefSeq" id="WP_163172021.1">
    <property type="nucleotide sequence ID" value="NZ_CP044463.1"/>
</dbReference>
<reference evidence="10 11" key="1">
    <citation type="submission" date="2019-09" db="EMBL/GenBank/DDBJ databases">
        <title>Non-baumannii Acinetobacter spp. carrying blaNDM-1 isolated in China.</title>
        <authorList>
            <person name="Cui C."/>
            <person name="Chen C."/>
            <person name="Sun J."/>
            <person name="Liu Y."/>
        </authorList>
    </citation>
    <scope>NUCLEOTIDE SEQUENCE [LARGE SCALE GENOMIC DNA]</scope>
    <source>
        <strain evidence="10 11">HZE23-1</strain>
    </source>
</reference>
<comment type="cofactor">
    <cofactor evidence="6">
        <name>Zn(2+)</name>
        <dbReference type="ChEBI" id="CHEBI:29105"/>
    </cofactor>
    <text evidence="6">Binds 1 zinc ion per subunit.</text>
</comment>
<keyword evidence="4 6" id="KW-0862">Zinc</keyword>
<dbReference type="PANTHER" id="PTHR22726:SF1">
    <property type="entry name" value="METALLOENDOPEPTIDASE OMA1, MITOCHONDRIAL"/>
    <property type="match status" value="1"/>
</dbReference>
<dbReference type="Proteomes" id="UP000503505">
    <property type="component" value="Chromosome"/>
</dbReference>
<evidence type="ECO:0000259" key="8">
    <source>
        <dbReference type="Pfam" id="PF01435"/>
    </source>
</evidence>
<dbReference type="InterPro" id="IPR051156">
    <property type="entry name" value="Mito/Outer_Membr_Metalloprot"/>
</dbReference>
<dbReference type="AlphaFoldDB" id="A0AAE6WXE3"/>
<accession>A0AAE6WXE3</accession>
<evidence type="ECO:0000256" key="7">
    <source>
        <dbReference type="SAM" id="Phobius"/>
    </source>
</evidence>
<gene>
    <name evidence="10" type="ORF">FSC10_12070</name>
</gene>
<evidence type="ECO:0000256" key="1">
    <source>
        <dbReference type="ARBA" id="ARBA00022670"/>
    </source>
</evidence>
<keyword evidence="7" id="KW-0472">Membrane</keyword>
<dbReference type="GO" id="GO:0046872">
    <property type="term" value="F:metal ion binding"/>
    <property type="evidence" value="ECO:0007669"/>
    <property type="project" value="UniProtKB-KW"/>
</dbReference>